<evidence type="ECO:0000256" key="5">
    <source>
        <dbReference type="ARBA" id="ARBA00023049"/>
    </source>
</evidence>
<evidence type="ECO:0000256" key="7">
    <source>
        <dbReference type="SAM" id="Phobius"/>
    </source>
</evidence>
<feature type="transmembrane region" description="Helical" evidence="7">
    <location>
        <begin position="97"/>
        <end position="119"/>
    </location>
</feature>
<keyword evidence="7" id="KW-0812">Transmembrane</keyword>
<keyword evidence="7" id="KW-1133">Transmembrane helix</keyword>
<dbReference type="InterPro" id="IPR055518">
    <property type="entry name" value="DUF7092"/>
</dbReference>
<organism evidence="10">
    <name type="scientific">Serratia marcescens</name>
    <dbReference type="NCBI Taxonomy" id="615"/>
    <lineage>
        <taxon>Bacteria</taxon>
        <taxon>Pseudomonadati</taxon>
        <taxon>Pseudomonadota</taxon>
        <taxon>Gammaproteobacteria</taxon>
        <taxon>Enterobacterales</taxon>
        <taxon>Yersiniaceae</taxon>
        <taxon>Serratia</taxon>
    </lineage>
</organism>
<dbReference type="InterPro" id="IPR001915">
    <property type="entry name" value="Peptidase_M48"/>
</dbReference>
<keyword evidence="1 6" id="KW-0645">Protease</keyword>
<protein>
    <submittedName>
        <fullName evidence="10">Peptidase family M48</fullName>
    </submittedName>
</protein>
<sequence length="347" mass="38680">MILEGAYQLPGRAAREAARLLVNESGEGVTLQRQDEQRYIPLADITVSAALGNIPLTLTFKDGARFVPDDDAAFRRWFYQRRSPGWVHRLERHKRGVALALLMTLLAVVAYVYVVLPWASSEIAMRIPTSVEQTLGEHTQTFLSQSGFKPSALPAERQRALQQLFRQVMPAEMREERTPLSLKLMAVPGAPNAFMLPDGTLVLSDSLVALAKNDDGLAAVMLHEMGHHAHRHPMRMLVRSSLVALTLMWMTGDVSGIGDTLLQSASFVNEMQFSRGMEREADAFAIAEMQRQGRSLAQMAAIYRALAQAPEREQADDWVLPAWLSTHPAMQERLDAVNEAMAQQPRQ</sequence>
<proteinExistence type="inferred from homology"/>
<evidence type="ECO:0000259" key="9">
    <source>
        <dbReference type="Pfam" id="PF23368"/>
    </source>
</evidence>
<dbReference type="InterPro" id="IPR051156">
    <property type="entry name" value="Mito/Outer_Membr_Metalloprot"/>
</dbReference>
<keyword evidence="4 6" id="KW-0862">Zinc</keyword>
<dbReference type="EMBL" id="LT575490">
    <property type="protein sequence ID" value="SAY42024.1"/>
    <property type="molecule type" value="Genomic_DNA"/>
</dbReference>
<dbReference type="AlphaFoldDB" id="A0A1C3HAG1"/>
<dbReference type="GO" id="GO:0051603">
    <property type="term" value="P:proteolysis involved in protein catabolic process"/>
    <property type="evidence" value="ECO:0007669"/>
    <property type="project" value="TreeGrafter"/>
</dbReference>
<dbReference type="GO" id="GO:0046872">
    <property type="term" value="F:metal ion binding"/>
    <property type="evidence" value="ECO:0007669"/>
    <property type="project" value="UniProtKB-KW"/>
</dbReference>
<evidence type="ECO:0000256" key="3">
    <source>
        <dbReference type="ARBA" id="ARBA00022801"/>
    </source>
</evidence>
<evidence type="ECO:0000313" key="10">
    <source>
        <dbReference type="EMBL" id="SAY42024.1"/>
    </source>
</evidence>
<comment type="similarity">
    <text evidence="6">Belongs to the peptidase M48 family.</text>
</comment>
<evidence type="ECO:0000256" key="1">
    <source>
        <dbReference type="ARBA" id="ARBA00022670"/>
    </source>
</evidence>
<keyword evidence="2" id="KW-0479">Metal-binding</keyword>
<accession>A0A1C3HAG1</accession>
<keyword evidence="7" id="KW-0472">Membrane</keyword>
<dbReference type="GO" id="GO:0016020">
    <property type="term" value="C:membrane"/>
    <property type="evidence" value="ECO:0007669"/>
    <property type="project" value="TreeGrafter"/>
</dbReference>
<gene>
    <name evidence="10" type="ORF">PWN146_00702</name>
</gene>
<evidence type="ECO:0000256" key="4">
    <source>
        <dbReference type="ARBA" id="ARBA00022833"/>
    </source>
</evidence>
<dbReference type="PANTHER" id="PTHR22726:SF24">
    <property type="entry name" value="M48 FAMILY METALLOPEPTIDASE"/>
    <property type="match status" value="1"/>
</dbReference>
<keyword evidence="3 6" id="KW-0378">Hydrolase</keyword>
<feature type="domain" description="Peptidase M48" evidence="8">
    <location>
        <begin position="156"/>
        <end position="339"/>
    </location>
</feature>
<evidence type="ECO:0000256" key="6">
    <source>
        <dbReference type="RuleBase" id="RU003983"/>
    </source>
</evidence>
<reference evidence="10" key="1">
    <citation type="submission" date="2016-05" db="EMBL/GenBank/DDBJ databases">
        <authorList>
            <person name="Cock P.J.A."/>
            <person name="Cock P.J.A."/>
        </authorList>
    </citation>
    <scope>NUCLEOTIDE SEQUENCE</scope>
    <source>
        <strain evidence="10">PWN146_assembly</strain>
    </source>
</reference>
<evidence type="ECO:0000259" key="8">
    <source>
        <dbReference type="Pfam" id="PF01435"/>
    </source>
</evidence>
<dbReference type="CDD" id="cd07332">
    <property type="entry name" value="M48C_Oma1_like"/>
    <property type="match status" value="1"/>
</dbReference>
<feature type="domain" description="DUF7092" evidence="9">
    <location>
        <begin position="3"/>
        <end position="78"/>
    </location>
</feature>
<evidence type="ECO:0000256" key="2">
    <source>
        <dbReference type="ARBA" id="ARBA00022723"/>
    </source>
</evidence>
<comment type="cofactor">
    <cofactor evidence="6">
        <name>Zn(2+)</name>
        <dbReference type="ChEBI" id="CHEBI:29105"/>
    </cofactor>
    <text evidence="6">Binds 1 zinc ion per subunit.</text>
</comment>
<dbReference type="PANTHER" id="PTHR22726">
    <property type="entry name" value="METALLOENDOPEPTIDASE OMA1"/>
    <property type="match status" value="1"/>
</dbReference>
<dbReference type="Pfam" id="PF01435">
    <property type="entry name" value="Peptidase_M48"/>
    <property type="match status" value="1"/>
</dbReference>
<dbReference type="Gene3D" id="3.30.2010.10">
    <property type="entry name" value="Metalloproteases ('zincins'), catalytic domain"/>
    <property type="match status" value="1"/>
</dbReference>
<keyword evidence="5 6" id="KW-0482">Metalloprotease</keyword>
<dbReference type="Pfam" id="PF23368">
    <property type="entry name" value="DUF7092"/>
    <property type="match status" value="1"/>
</dbReference>
<dbReference type="GO" id="GO:0004222">
    <property type="term" value="F:metalloendopeptidase activity"/>
    <property type="evidence" value="ECO:0007669"/>
    <property type="project" value="InterPro"/>
</dbReference>
<name>A0A1C3HAG1_SERMA</name>